<sequence length="55" mass="6574">MCYTCPSGANTTDDDVKFRRRDFMFTWNIIATCSLSNYQELSCKSRIRVKIWFPR</sequence>
<name>A0A0E9QX75_ANGAN</name>
<dbReference type="EMBL" id="GBXM01087026">
    <property type="protein sequence ID" value="JAH21551.1"/>
    <property type="molecule type" value="Transcribed_RNA"/>
</dbReference>
<accession>A0A0E9QX75</accession>
<reference evidence="1" key="2">
    <citation type="journal article" date="2015" name="Fish Shellfish Immunol.">
        <title>Early steps in the European eel (Anguilla anguilla)-Vibrio vulnificus interaction in the gills: Role of the RtxA13 toxin.</title>
        <authorList>
            <person name="Callol A."/>
            <person name="Pajuelo D."/>
            <person name="Ebbesson L."/>
            <person name="Teles M."/>
            <person name="MacKenzie S."/>
            <person name="Amaro C."/>
        </authorList>
    </citation>
    <scope>NUCLEOTIDE SEQUENCE</scope>
</reference>
<evidence type="ECO:0000313" key="1">
    <source>
        <dbReference type="EMBL" id="JAH21551.1"/>
    </source>
</evidence>
<proteinExistence type="predicted"/>
<protein>
    <submittedName>
        <fullName evidence="1">Uncharacterized protein</fullName>
    </submittedName>
</protein>
<dbReference type="AlphaFoldDB" id="A0A0E9QX75"/>
<organism evidence="1">
    <name type="scientific">Anguilla anguilla</name>
    <name type="common">European freshwater eel</name>
    <name type="synonym">Muraena anguilla</name>
    <dbReference type="NCBI Taxonomy" id="7936"/>
    <lineage>
        <taxon>Eukaryota</taxon>
        <taxon>Metazoa</taxon>
        <taxon>Chordata</taxon>
        <taxon>Craniata</taxon>
        <taxon>Vertebrata</taxon>
        <taxon>Euteleostomi</taxon>
        <taxon>Actinopterygii</taxon>
        <taxon>Neopterygii</taxon>
        <taxon>Teleostei</taxon>
        <taxon>Anguilliformes</taxon>
        <taxon>Anguillidae</taxon>
        <taxon>Anguilla</taxon>
    </lineage>
</organism>
<reference evidence="1" key="1">
    <citation type="submission" date="2014-11" db="EMBL/GenBank/DDBJ databases">
        <authorList>
            <person name="Amaro Gonzalez C."/>
        </authorList>
    </citation>
    <scope>NUCLEOTIDE SEQUENCE</scope>
</reference>